<feature type="short sequence motif" description="Nudix box" evidence="3">
    <location>
        <begin position="42"/>
        <end position="63"/>
    </location>
</feature>
<dbReference type="NCBIfam" id="NF001938">
    <property type="entry name" value="PRK00714.1-5"/>
    <property type="match status" value="1"/>
</dbReference>
<gene>
    <name evidence="3" type="primary">rppH</name>
    <name evidence="3" type="synonym">nudH</name>
    <name evidence="5" type="ORF">AA106556_0657</name>
</gene>
<keyword evidence="6" id="KW-1185">Reference proteome</keyword>
<evidence type="ECO:0000256" key="3">
    <source>
        <dbReference type="HAMAP-Rule" id="MF_00298"/>
    </source>
</evidence>
<dbReference type="Proteomes" id="UP001062443">
    <property type="component" value="Unassembled WGS sequence"/>
</dbReference>
<dbReference type="InterPro" id="IPR000086">
    <property type="entry name" value="NUDIX_hydrolase_dom"/>
</dbReference>
<sequence length="170" mass="19553">MVDYADLPYRRNVGIALFNRKGELFVAQRSDLPGSVWQCPQGGIDKDEDPQTAALRELWEETGCNKATLLAEKTEWISYDLPRELLGKAFKGRYRGQTQKWFVFGFDGDDTEIKLDLHEPAEFNAWEWLPPQELLQRNLGFKAELYAALLPELEALFQAASNNWLRTSRA</sequence>
<dbReference type="PROSITE" id="PS51462">
    <property type="entry name" value="NUDIX"/>
    <property type="match status" value="1"/>
</dbReference>
<dbReference type="InterPro" id="IPR015797">
    <property type="entry name" value="NUDIX_hydrolase-like_dom_sf"/>
</dbReference>
<comment type="caution">
    <text evidence="5">The sequence shown here is derived from an EMBL/GenBank/DDBJ whole genome shotgun (WGS) entry which is preliminary data.</text>
</comment>
<dbReference type="InterPro" id="IPR020084">
    <property type="entry name" value="NUDIX_hydrolase_CS"/>
</dbReference>
<evidence type="ECO:0000256" key="1">
    <source>
        <dbReference type="ARBA" id="ARBA00001946"/>
    </source>
</evidence>
<organism evidence="5 6">
    <name type="scientific">Neokomagataea tanensis NBRC 106556</name>
    <dbReference type="NCBI Taxonomy" id="1223519"/>
    <lineage>
        <taxon>Bacteria</taxon>
        <taxon>Pseudomonadati</taxon>
        <taxon>Pseudomonadota</taxon>
        <taxon>Alphaproteobacteria</taxon>
        <taxon>Acetobacterales</taxon>
        <taxon>Acetobacteraceae</taxon>
        <taxon>Neokomagataea</taxon>
    </lineage>
</organism>
<dbReference type="Pfam" id="PF00293">
    <property type="entry name" value="NUDIX"/>
    <property type="match status" value="1"/>
</dbReference>
<dbReference type="PROSITE" id="PS00893">
    <property type="entry name" value="NUDIX_BOX"/>
    <property type="match status" value="1"/>
</dbReference>
<accession>A0ABQ0QHP8</accession>
<dbReference type="HAMAP" id="MF_00298">
    <property type="entry name" value="Nudix_RppH"/>
    <property type="match status" value="1"/>
</dbReference>
<dbReference type="PANTHER" id="PTHR11839:SF22">
    <property type="entry name" value="NUDIX HYDROLASE 26, CHLOROPLASTIC"/>
    <property type="match status" value="1"/>
</dbReference>
<dbReference type="RefSeq" id="WP_068168706.1">
    <property type="nucleotide sequence ID" value="NZ_BAQB01000005.1"/>
</dbReference>
<name>A0ABQ0QHP8_9PROT</name>
<dbReference type="SUPFAM" id="SSF55811">
    <property type="entry name" value="Nudix"/>
    <property type="match status" value="1"/>
</dbReference>
<evidence type="ECO:0000259" key="4">
    <source>
        <dbReference type="PROSITE" id="PS51462"/>
    </source>
</evidence>
<dbReference type="InterPro" id="IPR022927">
    <property type="entry name" value="RppH"/>
</dbReference>
<comment type="similarity">
    <text evidence="3">Belongs to the Nudix hydrolase family. RppH subfamily.</text>
</comment>
<evidence type="ECO:0000313" key="6">
    <source>
        <dbReference type="Proteomes" id="UP001062443"/>
    </source>
</evidence>
<dbReference type="EMBL" id="BAQB01000005">
    <property type="protein sequence ID" value="GBR45115.1"/>
    <property type="molecule type" value="Genomic_DNA"/>
</dbReference>
<dbReference type="EC" id="3.6.1.-" evidence="3"/>
<keyword evidence="2 3" id="KW-0378">Hydrolase</keyword>
<feature type="domain" description="Nudix hydrolase" evidence="4">
    <location>
        <begin position="8"/>
        <end position="151"/>
    </location>
</feature>
<dbReference type="CDD" id="cd03671">
    <property type="entry name" value="NUDIX_Ap4A_hydrolase_plant_like"/>
    <property type="match status" value="1"/>
</dbReference>
<proteinExistence type="inferred from homology"/>
<comment type="function">
    <text evidence="3">Accelerates the degradation of transcripts by removing pyrophosphate from the 5'-end of triphosphorylated RNA, leading to a more labile monophosphorylated state that can stimulate subsequent ribonuclease cleavage.</text>
</comment>
<comment type="cofactor">
    <cofactor evidence="3">
        <name>a divalent metal cation</name>
        <dbReference type="ChEBI" id="CHEBI:60240"/>
    </cofactor>
</comment>
<reference evidence="5" key="1">
    <citation type="submission" date="2013-04" db="EMBL/GenBank/DDBJ databases">
        <title>The genome sequencing project of 58 acetic acid bacteria.</title>
        <authorList>
            <person name="Okamoto-Kainuma A."/>
            <person name="Ishikawa M."/>
            <person name="Umino S."/>
            <person name="Koizumi Y."/>
            <person name="Shiwa Y."/>
            <person name="Yoshikawa H."/>
            <person name="Matsutani M."/>
            <person name="Matsushita K."/>
        </authorList>
    </citation>
    <scope>NUCLEOTIDE SEQUENCE</scope>
    <source>
        <strain evidence="5">NBRC 106556</strain>
    </source>
</reference>
<dbReference type="Gene3D" id="3.90.79.10">
    <property type="entry name" value="Nucleoside Triphosphate Pyrophosphohydrolase"/>
    <property type="match status" value="1"/>
</dbReference>
<evidence type="ECO:0000313" key="5">
    <source>
        <dbReference type="EMBL" id="GBR45115.1"/>
    </source>
</evidence>
<dbReference type="GO" id="GO:0016787">
    <property type="term" value="F:hydrolase activity"/>
    <property type="evidence" value="ECO:0007669"/>
    <property type="project" value="UniProtKB-KW"/>
</dbReference>
<evidence type="ECO:0000256" key="2">
    <source>
        <dbReference type="ARBA" id="ARBA00022801"/>
    </source>
</evidence>
<protein>
    <recommendedName>
        <fullName evidence="3">RNA pyrophosphohydrolase</fullName>
        <ecNumber evidence="3">3.6.1.-</ecNumber>
    </recommendedName>
    <alternativeName>
        <fullName evidence="3">(Di)nucleoside polyphosphate hydrolase</fullName>
    </alternativeName>
</protein>
<comment type="cofactor">
    <cofactor evidence="1">
        <name>Mg(2+)</name>
        <dbReference type="ChEBI" id="CHEBI:18420"/>
    </cofactor>
</comment>
<dbReference type="PANTHER" id="PTHR11839">
    <property type="entry name" value="UDP/ADP-SUGAR PYROPHOSPHATASE"/>
    <property type="match status" value="1"/>
</dbReference>